<gene>
    <name evidence="4" type="ORF">SAMN06297387_11561</name>
</gene>
<dbReference type="InterPro" id="IPR011050">
    <property type="entry name" value="Pectin_lyase_fold/virulence"/>
</dbReference>
<keyword evidence="1" id="KW-0732">Signal</keyword>
<accession>A0A286DZV9</accession>
<dbReference type="Proteomes" id="UP000219072">
    <property type="component" value="Unassembled WGS sequence"/>
</dbReference>
<dbReference type="Pfam" id="PF22816">
    <property type="entry name" value="CatAgl_D2"/>
    <property type="match status" value="1"/>
</dbReference>
<protein>
    <submittedName>
        <fullName evidence="4">Pectate lyase superfamily protein</fullName>
    </submittedName>
</protein>
<dbReference type="EMBL" id="OCNE01000015">
    <property type="protein sequence ID" value="SOD64201.1"/>
    <property type="molecule type" value="Genomic_DNA"/>
</dbReference>
<keyword evidence="5" id="KW-1185">Reference proteome</keyword>
<dbReference type="SMART" id="SM00710">
    <property type="entry name" value="PbH1"/>
    <property type="match status" value="6"/>
</dbReference>
<evidence type="ECO:0000259" key="3">
    <source>
        <dbReference type="Pfam" id="PF22816"/>
    </source>
</evidence>
<evidence type="ECO:0000256" key="1">
    <source>
        <dbReference type="SAM" id="SignalP"/>
    </source>
</evidence>
<reference evidence="4 5" key="1">
    <citation type="submission" date="2017-09" db="EMBL/GenBank/DDBJ databases">
        <authorList>
            <person name="Ehlers B."/>
            <person name="Leendertz F.H."/>
        </authorList>
    </citation>
    <scope>NUCLEOTIDE SEQUENCE [LARGE SCALE GENOMIC DNA]</scope>
    <source>
        <strain evidence="4 5">CGMCC 4.7095</strain>
    </source>
</reference>
<evidence type="ECO:0000313" key="5">
    <source>
        <dbReference type="Proteomes" id="UP000219072"/>
    </source>
</evidence>
<evidence type="ECO:0000259" key="2">
    <source>
        <dbReference type="Pfam" id="PF22815"/>
    </source>
</evidence>
<organism evidence="4 5">
    <name type="scientific">Streptomyces zhaozhouensis</name>
    <dbReference type="NCBI Taxonomy" id="1300267"/>
    <lineage>
        <taxon>Bacteria</taxon>
        <taxon>Bacillati</taxon>
        <taxon>Actinomycetota</taxon>
        <taxon>Actinomycetes</taxon>
        <taxon>Kitasatosporales</taxon>
        <taxon>Streptomycetaceae</taxon>
        <taxon>Streptomyces</taxon>
    </lineage>
</organism>
<feature type="chain" id="PRO_5012606083" evidence="1">
    <location>
        <begin position="40"/>
        <end position="589"/>
    </location>
</feature>
<dbReference type="InterPro" id="IPR012334">
    <property type="entry name" value="Pectin_lyas_fold"/>
</dbReference>
<evidence type="ECO:0000313" key="4">
    <source>
        <dbReference type="EMBL" id="SOD64201.1"/>
    </source>
</evidence>
<name>A0A286DZV9_9ACTN</name>
<dbReference type="Pfam" id="PF22815">
    <property type="entry name" value="CatAgl_D1"/>
    <property type="match status" value="1"/>
</dbReference>
<sequence length="589" mass="60496">MRSVMNAPYSSRVRRRLAGAVSACAVLLGAVGLGSPAHAGATDPAEAAPTAGAALPFVTQEAEDAAHDGAVVGPDITQGTVASEASGRTAVELSAGQSVTFTLTEPANAATVVYNVPEGGEGALAVAVNGEALGLTVPVSSRHQYFEAPWIAGSTTHHFFTHGRLALERDLAAGDTVSFTADTRVTVDTADFEQVAAPAEPPAGALDVTELGADPTGQGDSTQAFVQAVAQGRGGVVWIPPGEYRVDQPLYVENVTLAGAGNWHSVVRASRFINQGESPGSVELRDFAVVGDVTERVDSAPDNFVNGSLGPNSSVSGMWLQHLKVGLWLTGTNTGLVVEGNRIVDMAADGLNLNGNADGVLVRDNYLRNTGDDALAMWSLPEANRNATFADNTVVQPNLANGIAVYGGEDITVSGNLVQDTNALGSGIALSNQAFMEPFFPLAGTLTVDGNTLVRAGAHNPNWDHPMAALRVDAYNHPIQADVRITDTTVLDSPWSAFQFVSGSGTGLATDGVTIDGATVDGVGTVVVQAETTGEVTLANVTAGNVGVAGVYNCPFPTGVPPLVLHDGGGNTGLDTEWEDCATWPQPAG</sequence>
<feature type="signal peptide" evidence="1">
    <location>
        <begin position="1"/>
        <end position="39"/>
    </location>
</feature>
<keyword evidence="4" id="KW-0456">Lyase</keyword>
<dbReference type="InterPro" id="IPR006626">
    <property type="entry name" value="PbH1"/>
</dbReference>
<dbReference type="InterPro" id="IPR033801">
    <property type="entry name" value="CBM6-CBM35-CBM36-like_1"/>
</dbReference>
<proteinExistence type="predicted"/>
<feature type="domain" description="CBM6/CBM35/CBM36-like 1" evidence="2">
    <location>
        <begin position="55"/>
        <end position="195"/>
    </location>
</feature>
<feature type="domain" description="Alpha-1,3-glucanase catalytic" evidence="3">
    <location>
        <begin position="235"/>
        <end position="458"/>
    </location>
</feature>
<dbReference type="Gene3D" id="2.160.20.10">
    <property type="entry name" value="Single-stranded right-handed beta-helix, Pectin lyase-like"/>
    <property type="match status" value="1"/>
</dbReference>
<dbReference type="InterPro" id="IPR055149">
    <property type="entry name" value="Agl_cat_D2"/>
</dbReference>
<dbReference type="GO" id="GO:0016829">
    <property type="term" value="F:lyase activity"/>
    <property type="evidence" value="ECO:0007669"/>
    <property type="project" value="UniProtKB-KW"/>
</dbReference>
<dbReference type="AlphaFoldDB" id="A0A286DZV9"/>
<dbReference type="SUPFAM" id="SSF51126">
    <property type="entry name" value="Pectin lyase-like"/>
    <property type="match status" value="1"/>
</dbReference>